<dbReference type="Proteomes" id="UP000031246">
    <property type="component" value="Unassembled WGS sequence"/>
</dbReference>
<sequence>MPLSLPTFNDLRINYPTGSSELVKATIGGAVNAAYITNTCVVRMSRAFNYLGIDNHIFSLNTPSWKYTTKQAFLAQEKVKVHAIPQRYSFIKAFETIAGADKKRYCFRVSEFFNYLNHKYQKYNHSLILKTGKFFSQSELRDFTDKINNKTGIICFKTKFSDATGHFTLWDGYKCLYQDYFLDPRTSEIYLWEC</sequence>
<dbReference type="AlphaFoldDB" id="A0A0C1DIQ8"/>
<comment type="caution">
    <text evidence="1">The sequence shown here is derived from an EMBL/GenBank/DDBJ whole genome shotgun (WGS) entry which is preliminary data.</text>
</comment>
<dbReference type="Pfam" id="PF14113">
    <property type="entry name" value="Tae4"/>
    <property type="match status" value="1"/>
</dbReference>
<keyword evidence="2" id="KW-1185">Reference proteome</keyword>
<organism evidence="1 2">
    <name type="scientific">Pedobacter kyungheensis</name>
    <dbReference type="NCBI Taxonomy" id="1069985"/>
    <lineage>
        <taxon>Bacteria</taxon>
        <taxon>Pseudomonadati</taxon>
        <taxon>Bacteroidota</taxon>
        <taxon>Sphingobacteriia</taxon>
        <taxon>Sphingobacteriales</taxon>
        <taxon>Sphingobacteriaceae</taxon>
        <taxon>Pedobacter</taxon>
    </lineage>
</organism>
<dbReference type="OrthoDB" id="8480759at2"/>
<dbReference type="RefSeq" id="WP_039476326.1">
    <property type="nucleotide sequence ID" value="NZ_JSYN01000013.1"/>
</dbReference>
<dbReference type="Gene3D" id="3.90.1720.70">
    <property type="match status" value="1"/>
</dbReference>
<protein>
    <recommendedName>
        <fullName evidence="3">Type VI secretion system (T6SS), amidase effector protein 4</fullName>
    </recommendedName>
</protein>
<dbReference type="EMBL" id="JSYN01000013">
    <property type="protein sequence ID" value="KIA93780.1"/>
    <property type="molecule type" value="Genomic_DNA"/>
</dbReference>
<dbReference type="InterPro" id="IPR025562">
    <property type="entry name" value="Tae4"/>
</dbReference>
<accession>A0A0C1DIQ8</accession>
<gene>
    <name evidence="1" type="ORF">OC25_12110</name>
</gene>
<name>A0A0C1DIQ8_9SPHI</name>
<proteinExistence type="predicted"/>
<reference evidence="1 2" key="1">
    <citation type="submission" date="2014-10" db="EMBL/GenBank/DDBJ databases">
        <title>Pedobacter Kyungheensis.</title>
        <authorList>
            <person name="Anderson B.M."/>
            <person name="Newman J.D."/>
        </authorList>
    </citation>
    <scope>NUCLEOTIDE SEQUENCE [LARGE SCALE GENOMIC DNA]</scope>
    <source>
        <strain evidence="1 2">KACC 16221</strain>
    </source>
</reference>
<evidence type="ECO:0008006" key="3">
    <source>
        <dbReference type="Google" id="ProtNLM"/>
    </source>
</evidence>
<evidence type="ECO:0000313" key="2">
    <source>
        <dbReference type="Proteomes" id="UP000031246"/>
    </source>
</evidence>
<evidence type="ECO:0000313" key="1">
    <source>
        <dbReference type="EMBL" id="KIA93780.1"/>
    </source>
</evidence>